<dbReference type="Gene3D" id="1.10.10.2840">
    <property type="entry name" value="PucR C-terminal helix-turn-helix domain"/>
    <property type="match status" value="1"/>
</dbReference>
<keyword evidence="3" id="KW-1185">Reference proteome</keyword>
<dbReference type="SUPFAM" id="SSF46689">
    <property type="entry name" value="Homeodomain-like"/>
    <property type="match status" value="1"/>
</dbReference>
<feature type="domain" description="PucR C-terminal helix-turn-helix" evidence="1">
    <location>
        <begin position="232"/>
        <end position="288"/>
    </location>
</feature>
<dbReference type="InterPro" id="IPR051448">
    <property type="entry name" value="CdaR-like_regulators"/>
</dbReference>
<dbReference type="PANTHER" id="PTHR33744">
    <property type="entry name" value="CARBOHYDRATE DIACID REGULATOR"/>
    <property type="match status" value="1"/>
</dbReference>
<evidence type="ECO:0000313" key="3">
    <source>
        <dbReference type="Proteomes" id="UP001597040"/>
    </source>
</evidence>
<dbReference type="InterPro" id="IPR009057">
    <property type="entry name" value="Homeodomain-like_sf"/>
</dbReference>
<evidence type="ECO:0000313" key="2">
    <source>
        <dbReference type="EMBL" id="MFD1037645.1"/>
    </source>
</evidence>
<dbReference type="InterPro" id="IPR025736">
    <property type="entry name" value="PucR_C-HTH_dom"/>
</dbReference>
<protein>
    <submittedName>
        <fullName evidence="2">PucR family transcriptional regulator</fullName>
    </submittedName>
</protein>
<organism evidence="2 3">
    <name type="scientific">Virgibacillus byunsanensis</name>
    <dbReference type="NCBI Taxonomy" id="570945"/>
    <lineage>
        <taxon>Bacteria</taxon>
        <taxon>Bacillati</taxon>
        <taxon>Bacillota</taxon>
        <taxon>Bacilli</taxon>
        <taxon>Bacillales</taxon>
        <taxon>Bacillaceae</taxon>
        <taxon>Virgibacillus</taxon>
    </lineage>
</organism>
<dbReference type="Proteomes" id="UP001597040">
    <property type="component" value="Unassembled WGS sequence"/>
</dbReference>
<gene>
    <name evidence="2" type="ORF">ACFQ3N_04295</name>
</gene>
<dbReference type="PANTHER" id="PTHR33744:SF15">
    <property type="entry name" value="CARBOHYDRATE DIACID REGULATOR"/>
    <property type="match status" value="1"/>
</dbReference>
<dbReference type="Pfam" id="PF13556">
    <property type="entry name" value="HTH_30"/>
    <property type="match status" value="1"/>
</dbReference>
<accession>A0ABW3LL32</accession>
<dbReference type="RefSeq" id="WP_390359898.1">
    <property type="nucleotide sequence ID" value="NZ_JBHTKJ010000008.1"/>
</dbReference>
<sequence>MINKLRSIFPSLITYEKYPITSDDTYKWFITTTDELIGIKKRELTTKDDVLLNTFLQPYDSVFPVPTMDEQRWQTRITTEKPAKTRSTYRFIYFSIQKNQIDPHTFKNAINELFNKTVPVLWENEQEGIIIEEQSGSKDESMSYEQIIDVLMSDLYVKIKFFVGSFVRNHFEAPSYYQTLKQGSRVAFTYSAKAVVNYIDVIPYLFIEKADKPLRKSITQSVLRDVKDDEELLKTIETFIACNLNISVTAKELYMHRNSLQYRIDKFIDITGIDVRQFHQAVTVYLAILGLKAEQDN</sequence>
<proteinExistence type="predicted"/>
<comment type="caution">
    <text evidence="2">The sequence shown here is derived from an EMBL/GenBank/DDBJ whole genome shotgun (WGS) entry which is preliminary data.</text>
</comment>
<reference evidence="3" key="1">
    <citation type="journal article" date="2019" name="Int. J. Syst. Evol. Microbiol.">
        <title>The Global Catalogue of Microorganisms (GCM) 10K type strain sequencing project: providing services to taxonomists for standard genome sequencing and annotation.</title>
        <authorList>
            <consortium name="The Broad Institute Genomics Platform"/>
            <consortium name="The Broad Institute Genome Sequencing Center for Infectious Disease"/>
            <person name="Wu L."/>
            <person name="Ma J."/>
        </authorList>
    </citation>
    <scope>NUCLEOTIDE SEQUENCE [LARGE SCALE GENOMIC DNA]</scope>
    <source>
        <strain evidence="3">CCUG 56754</strain>
    </source>
</reference>
<evidence type="ECO:0000259" key="1">
    <source>
        <dbReference type="Pfam" id="PF13556"/>
    </source>
</evidence>
<name>A0ABW3LL32_9BACI</name>
<dbReference type="InterPro" id="IPR042070">
    <property type="entry name" value="PucR_C-HTH_sf"/>
</dbReference>
<dbReference type="EMBL" id="JBHTKJ010000008">
    <property type="protein sequence ID" value="MFD1037645.1"/>
    <property type="molecule type" value="Genomic_DNA"/>
</dbReference>